<dbReference type="PROSITE" id="PS50216">
    <property type="entry name" value="DHHC"/>
    <property type="match status" value="1"/>
</dbReference>
<evidence type="ECO:0000256" key="5">
    <source>
        <dbReference type="ARBA" id="ARBA00022989"/>
    </source>
</evidence>
<dbReference type="PANTHER" id="PTHR22883">
    <property type="entry name" value="ZINC FINGER DHHC DOMAIN CONTAINING PROTEIN"/>
    <property type="match status" value="1"/>
</dbReference>
<keyword evidence="6 8" id="KW-0472">Membrane</keyword>
<dbReference type="EC" id="2.3.1.225" evidence="8"/>
<keyword evidence="11" id="KW-1185">Reference proteome</keyword>
<comment type="similarity">
    <text evidence="2 8">Belongs to the DHHC palmitoyltransferase family.</text>
</comment>
<dbReference type="PANTHER" id="PTHR22883:SF127">
    <property type="entry name" value="ZDHHC-TYPE PALMITOYLTRANSFERASE 3-RELATED"/>
    <property type="match status" value="1"/>
</dbReference>
<dbReference type="InterPro" id="IPR039859">
    <property type="entry name" value="PFA4/ZDH16/20/ERF2-like"/>
</dbReference>
<sequence length="363" mass="41300">MDKLLQFYDQMKVLASSKSIGRCTISCISVLLTQFALLLVPLFFSSSPLFIQLTLSALILLIVLGSGGWCRRVLGFRASAPAFVFFSVFFVWGVYFAIVRKAISSVMDVVFNGEMILLIIGLCRIMLKDPGFVAHESFCLDELDENSAFAVQTHNESSLLQMRVRYCKSCKTYIQGFDHHCPAFGNCIGQKNYVIFIVLLVGFISTEISYVVCTSQFASKLQVLKEITTETDSNLVMARSTLLFCVLQVLWQGPFLIWHVYCICFNIRTEEWVNWKKYPEFQLNASSLPGENCHEMSFKNPYNKGILRNLQFSLASVFTPQMRVQTAKFNIWFFQDMPLEGQLWCAAYLVHGRRIACAGYLSN</sequence>
<organism evidence="10 11">
    <name type="scientific">Hibiscus sabdariffa</name>
    <name type="common">roselle</name>
    <dbReference type="NCBI Taxonomy" id="183260"/>
    <lineage>
        <taxon>Eukaryota</taxon>
        <taxon>Viridiplantae</taxon>
        <taxon>Streptophyta</taxon>
        <taxon>Embryophyta</taxon>
        <taxon>Tracheophyta</taxon>
        <taxon>Spermatophyta</taxon>
        <taxon>Magnoliopsida</taxon>
        <taxon>eudicotyledons</taxon>
        <taxon>Gunneridae</taxon>
        <taxon>Pentapetalae</taxon>
        <taxon>rosids</taxon>
        <taxon>malvids</taxon>
        <taxon>Malvales</taxon>
        <taxon>Malvaceae</taxon>
        <taxon>Malvoideae</taxon>
        <taxon>Hibiscus</taxon>
    </lineage>
</organism>
<evidence type="ECO:0000256" key="8">
    <source>
        <dbReference type="RuleBase" id="RU079119"/>
    </source>
</evidence>
<name>A0ABR2PPQ2_9ROSI</name>
<evidence type="ECO:0000256" key="4">
    <source>
        <dbReference type="ARBA" id="ARBA00022692"/>
    </source>
</evidence>
<dbReference type="InterPro" id="IPR001594">
    <property type="entry name" value="Palmitoyltrfase_DHHC"/>
</dbReference>
<evidence type="ECO:0000259" key="9">
    <source>
        <dbReference type="Pfam" id="PF01529"/>
    </source>
</evidence>
<dbReference type="Pfam" id="PF01529">
    <property type="entry name" value="DHHC"/>
    <property type="match status" value="1"/>
</dbReference>
<comment type="subcellular location">
    <subcellularLocation>
        <location evidence="1">Endomembrane system</location>
        <topology evidence="1">Multi-pass membrane protein</topology>
    </subcellularLocation>
</comment>
<feature type="transmembrane region" description="Helical" evidence="8">
    <location>
        <begin position="109"/>
        <end position="127"/>
    </location>
</feature>
<keyword evidence="5 8" id="KW-1133">Transmembrane helix</keyword>
<evidence type="ECO:0000256" key="2">
    <source>
        <dbReference type="ARBA" id="ARBA00008574"/>
    </source>
</evidence>
<comment type="caution">
    <text evidence="10">The sequence shown here is derived from an EMBL/GenBank/DDBJ whole genome shotgun (WGS) entry which is preliminary data.</text>
</comment>
<proteinExistence type="inferred from homology"/>
<comment type="catalytic activity">
    <reaction evidence="8">
        <text>L-cysteinyl-[protein] + hexadecanoyl-CoA = S-hexadecanoyl-L-cysteinyl-[protein] + CoA</text>
        <dbReference type="Rhea" id="RHEA:36683"/>
        <dbReference type="Rhea" id="RHEA-COMP:10131"/>
        <dbReference type="Rhea" id="RHEA-COMP:11032"/>
        <dbReference type="ChEBI" id="CHEBI:29950"/>
        <dbReference type="ChEBI" id="CHEBI:57287"/>
        <dbReference type="ChEBI" id="CHEBI:57379"/>
        <dbReference type="ChEBI" id="CHEBI:74151"/>
        <dbReference type="EC" id="2.3.1.225"/>
    </reaction>
</comment>
<dbReference type="Proteomes" id="UP001396334">
    <property type="component" value="Unassembled WGS sequence"/>
</dbReference>
<evidence type="ECO:0000256" key="6">
    <source>
        <dbReference type="ARBA" id="ARBA00023136"/>
    </source>
</evidence>
<feature type="transmembrane region" description="Helical" evidence="8">
    <location>
        <begin position="20"/>
        <end position="44"/>
    </location>
</feature>
<evidence type="ECO:0000313" key="10">
    <source>
        <dbReference type="EMBL" id="KAK8990427.1"/>
    </source>
</evidence>
<gene>
    <name evidence="10" type="ORF">V6N11_009129</name>
</gene>
<feature type="domain" description="Palmitoyltransferase DHHC" evidence="9">
    <location>
        <begin position="161"/>
        <end position="276"/>
    </location>
</feature>
<evidence type="ECO:0000313" key="11">
    <source>
        <dbReference type="Proteomes" id="UP001396334"/>
    </source>
</evidence>
<dbReference type="EMBL" id="JBBPBN010000054">
    <property type="protein sequence ID" value="KAK8990427.1"/>
    <property type="molecule type" value="Genomic_DNA"/>
</dbReference>
<evidence type="ECO:0000256" key="3">
    <source>
        <dbReference type="ARBA" id="ARBA00022679"/>
    </source>
</evidence>
<feature type="transmembrane region" description="Helical" evidence="8">
    <location>
        <begin position="82"/>
        <end position="103"/>
    </location>
</feature>
<keyword evidence="3 8" id="KW-0808">Transferase</keyword>
<accession>A0ABR2PPQ2</accession>
<feature type="transmembrane region" description="Helical" evidence="8">
    <location>
        <begin position="193"/>
        <end position="212"/>
    </location>
</feature>
<evidence type="ECO:0000256" key="1">
    <source>
        <dbReference type="ARBA" id="ARBA00004127"/>
    </source>
</evidence>
<protein>
    <recommendedName>
        <fullName evidence="8">S-acyltransferase</fullName>
        <ecNumber evidence="8">2.3.1.225</ecNumber>
    </recommendedName>
    <alternativeName>
        <fullName evidence="8">Palmitoyltransferase</fullName>
    </alternativeName>
</protein>
<comment type="domain">
    <text evidence="8">The DHHC domain is required for palmitoyltransferase activity.</text>
</comment>
<keyword evidence="7 8" id="KW-0012">Acyltransferase</keyword>
<keyword evidence="4 8" id="KW-0812">Transmembrane</keyword>
<reference evidence="10 11" key="1">
    <citation type="journal article" date="2024" name="G3 (Bethesda)">
        <title>Genome assembly of Hibiscus sabdariffa L. provides insights into metabolisms of medicinal natural products.</title>
        <authorList>
            <person name="Kim T."/>
        </authorList>
    </citation>
    <scope>NUCLEOTIDE SEQUENCE [LARGE SCALE GENOMIC DNA]</scope>
    <source>
        <strain evidence="10">TK-2024</strain>
        <tissue evidence="10">Old leaves</tissue>
    </source>
</reference>
<evidence type="ECO:0000256" key="7">
    <source>
        <dbReference type="ARBA" id="ARBA00023315"/>
    </source>
</evidence>
<feature type="transmembrane region" description="Helical" evidence="8">
    <location>
        <begin position="50"/>
        <end position="70"/>
    </location>
</feature>